<reference evidence="1" key="1">
    <citation type="submission" date="2020-08" db="EMBL/GenBank/DDBJ databases">
        <title>Whole genome shotgun sequence of Polymorphospora rubra NBRC 101157.</title>
        <authorList>
            <person name="Komaki H."/>
            <person name="Tamura T."/>
        </authorList>
    </citation>
    <scope>NUCLEOTIDE SEQUENCE</scope>
    <source>
        <strain evidence="1">NBRC 101157</strain>
    </source>
</reference>
<sequence length="164" mass="17966">MATIPLVDGNLRWVFPGLEHTGEVLDLVRQADAQIRLLAGHLGGRASGPGSGIEFHRLELGQASLFGYAEAGDVSFVVQLWFPRRCAWDLSTGPPWEVNGEVTVRCDAGVDCGPHFIEELTPREFDSPTDAARALAAAASWLRQRGTAEPVYSWRMRDPRSGHD</sequence>
<dbReference type="KEGG" id="pry:Prubr_53810"/>
<protein>
    <submittedName>
        <fullName evidence="1">Uncharacterized protein</fullName>
    </submittedName>
</protein>
<dbReference type="EMBL" id="AP023359">
    <property type="protein sequence ID" value="BCJ68360.1"/>
    <property type="molecule type" value="Genomic_DNA"/>
</dbReference>
<organism evidence="1 2">
    <name type="scientific">Polymorphospora rubra</name>
    <dbReference type="NCBI Taxonomy" id="338584"/>
    <lineage>
        <taxon>Bacteria</taxon>
        <taxon>Bacillati</taxon>
        <taxon>Actinomycetota</taxon>
        <taxon>Actinomycetes</taxon>
        <taxon>Micromonosporales</taxon>
        <taxon>Micromonosporaceae</taxon>
        <taxon>Polymorphospora</taxon>
    </lineage>
</organism>
<evidence type="ECO:0000313" key="1">
    <source>
        <dbReference type="EMBL" id="BCJ68360.1"/>
    </source>
</evidence>
<accession>A0A810N5X1</accession>
<proteinExistence type="predicted"/>
<evidence type="ECO:0000313" key="2">
    <source>
        <dbReference type="Proteomes" id="UP000680866"/>
    </source>
</evidence>
<gene>
    <name evidence="1" type="ORF">Prubr_53810</name>
</gene>
<name>A0A810N5X1_9ACTN</name>
<dbReference type="Proteomes" id="UP000680866">
    <property type="component" value="Chromosome"/>
</dbReference>
<keyword evidence="2" id="KW-1185">Reference proteome</keyword>
<dbReference type="RefSeq" id="WP_212817616.1">
    <property type="nucleotide sequence ID" value="NZ_AP023359.1"/>
</dbReference>
<dbReference type="AlphaFoldDB" id="A0A810N5X1"/>